<feature type="compositionally biased region" description="Acidic residues" evidence="1">
    <location>
        <begin position="67"/>
        <end position="76"/>
    </location>
</feature>
<reference evidence="3" key="1">
    <citation type="submission" date="2025-08" db="UniProtKB">
        <authorList>
            <consortium name="RefSeq"/>
        </authorList>
    </citation>
    <scope>IDENTIFICATION</scope>
    <source>
        <tissue evidence="3">Brain</tissue>
    </source>
</reference>
<organism evidence="2 3">
    <name type="scientific">Mustela putorius furo</name>
    <name type="common">European domestic ferret</name>
    <name type="synonym">Mustela furo</name>
    <dbReference type="NCBI Taxonomy" id="9669"/>
    <lineage>
        <taxon>Eukaryota</taxon>
        <taxon>Metazoa</taxon>
        <taxon>Chordata</taxon>
        <taxon>Craniata</taxon>
        <taxon>Vertebrata</taxon>
        <taxon>Euteleostomi</taxon>
        <taxon>Mammalia</taxon>
        <taxon>Eutheria</taxon>
        <taxon>Laurasiatheria</taxon>
        <taxon>Carnivora</taxon>
        <taxon>Caniformia</taxon>
        <taxon>Musteloidea</taxon>
        <taxon>Mustelidae</taxon>
        <taxon>Mustelinae</taxon>
        <taxon>Mustela</taxon>
    </lineage>
</organism>
<sequence length="135" mass="14666">MAPALLEAARARYESLHIWDDVFGESGPDSGGNPFYSTCAASRSSSYASSDAEHERPGPPLPPDAPEAQESDEDEASAGWSATLRDRPPPRFVDTGDVWRAMADLDAVGVISRHMEYTIYLASCLDNDILVFMLS</sequence>
<dbReference type="InterPro" id="IPR042423">
    <property type="entry name" value="PGBD5"/>
</dbReference>
<feature type="region of interest" description="Disordered" evidence="1">
    <location>
        <begin position="46"/>
        <end position="91"/>
    </location>
</feature>
<dbReference type="GeneID" id="123388182"/>
<gene>
    <name evidence="3" type="primary">LOC123388182</name>
</gene>
<dbReference type="GO" id="GO:0004803">
    <property type="term" value="F:transposase activity"/>
    <property type="evidence" value="ECO:0007669"/>
    <property type="project" value="InterPro"/>
</dbReference>
<dbReference type="PANTHER" id="PTHR28576:SF2">
    <property type="entry name" value="PIGGYBAC TRANSPOSABLE ELEMENT-DERIVED PROTEIN 5"/>
    <property type="match status" value="1"/>
</dbReference>
<dbReference type="GO" id="GO:0005634">
    <property type="term" value="C:nucleus"/>
    <property type="evidence" value="ECO:0007669"/>
    <property type="project" value="TreeGrafter"/>
</dbReference>
<evidence type="ECO:0000313" key="3">
    <source>
        <dbReference type="RefSeq" id="XP_044923319.1"/>
    </source>
</evidence>
<protein>
    <submittedName>
        <fullName evidence="3">PiggyBac transposable element-derived protein 5-like</fullName>
    </submittedName>
</protein>
<evidence type="ECO:0000313" key="2">
    <source>
        <dbReference type="Proteomes" id="UP000000715"/>
    </source>
</evidence>
<dbReference type="OrthoDB" id="9909840at2759"/>
<dbReference type="Proteomes" id="UP000000715">
    <property type="component" value="Unplaced"/>
</dbReference>
<accession>A0A8U0UQG5</accession>
<keyword evidence="2" id="KW-1185">Reference proteome</keyword>
<proteinExistence type="predicted"/>
<dbReference type="RefSeq" id="XP_044923319.1">
    <property type="nucleotide sequence ID" value="XM_045067384.1"/>
</dbReference>
<name>A0A8U0UQG5_MUSPF</name>
<dbReference type="GO" id="GO:0098038">
    <property type="term" value="P:non-replicative DNA transposition"/>
    <property type="evidence" value="ECO:0007669"/>
    <property type="project" value="InterPro"/>
</dbReference>
<evidence type="ECO:0000256" key="1">
    <source>
        <dbReference type="SAM" id="MobiDB-lite"/>
    </source>
</evidence>
<dbReference type="PANTHER" id="PTHR28576">
    <property type="entry name" value="PIGGYBAC TRANSPOSABLE ELEMENT-DERIVED PROTEIN 5"/>
    <property type="match status" value="1"/>
</dbReference>
<dbReference type="AlphaFoldDB" id="A0A8U0UQG5"/>